<feature type="region of interest" description="Disordered" evidence="1">
    <location>
        <begin position="127"/>
        <end position="147"/>
    </location>
</feature>
<gene>
    <name evidence="3" type="ORF">CDEB00056_LOCUS19592</name>
</gene>
<feature type="signal peptide" evidence="2">
    <location>
        <begin position="1"/>
        <end position="18"/>
    </location>
</feature>
<organism evidence="3">
    <name type="scientific">Chaetoceros debilis</name>
    <dbReference type="NCBI Taxonomy" id="122233"/>
    <lineage>
        <taxon>Eukaryota</taxon>
        <taxon>Sar</taxon>
        <taxon>Stramenopiles</taxon>
        <taxon>Ochrophyta</taxon>
        <taxon>Bacillariophyta</taxon>
        <taxon>Coscinodiscophyceae</taxon>
        <taxon>Chaetocerotophycidae</taxon>
        <taxon>Chaetocerotales</taxon>
        <taxon>Chaetocerotaceae</taxon>
        <taxon>Chaetoceros</taxon>
    </lineage>
</organism>
<keyword evidence="2" id="KW-0732">Signal</keyword>
<dbReference type="EMBL" id="HBIO01025542">
    <property type="protein sequence ID" value="CAE0474739.1"/>
    <property type="molecule type" value="Transcribed_RNA"/>
</dbReference>
<reference evidence="3" key="1">
    <citation type="submission" date="2021-01" db="EMBL/GenBank/DDBJ databases">
        <authorList>
            <person name="Corre E."/>
            <person name="Pelletier E."/>
            <person name="Niang G."/>
            <person name="Scheremetjew M."/>
            <person name="Finn R."/>
            <person name="Kale V."/>
            <person name="Holt S."/>
            <person name="Cochrane G."/>
            <person name="Meng A."/>
            <person name="Brown T."/>
            <person name="Cohen L."/>
        </authorList>
    </citation>
    <scope>NUCLEOTIDE SEQUENCE</scope>
    <source>
        <strain evidence="3">MM31A-1</strain>
    </source>
</reference>
<sequence>MFFFLSSIFCFTIFFVRRGRVARTNRETSDLGLGEAMSFDSDEVLDSEIHDDVIDLDNPLQSVPAIKSAISTHDEVTVQASNRGEIQRGDDDHQRLWEDLTPKTINKEKDALFDFFDLILESTGGGALESEDEISIGQRDDFSEISF</sequence>
<proteinExistence type="predicted"/>
<evidence type="ECO:0000256" key="1">
    <source>
        <dbReference type="SAM" id="MobiDB-lite"/>
    </source>
</evidence>
<accession>A0A7S3QEC9</accession>
<name>A0A7S3QEC9_9STRA</name>
<evidence type="ECO:0008006" key="4">
    <source>
        <dbReference type="Google" id="ProtNLM"/>
    </source>
</evidence>
<feature type="compositionally biased region" description="Basic and acidic residues" evidence="1">
    <location>
        <begin position="138"/>
        <end position="147"/>
    </location>
</feature>
<feature type="chain" id="PRO_5030521571" description="Condensin complex subunit 2" evidence="2">
    <location>
        <begin position="19"/>
        <end position="147"/>
    </location>
</feature>
<protein>
    <recommendedName>
        <fullName evidence="4">Condensin complex subunit 2</fullName>
    </recommendedName>
</protein>
<dbReference type="AlphaFoldDB" id="A0A7S3QEC9"/>
<evidence type="ECO:0000313" key="3">
    <source>
        <dbReference type="EMBL" id="CAE0474739.1"/>
    </source>
</evidence>
<evidence type="ECO:0000256" key="2">
    <source>
        <dbReference type="SAM" id="SignalP"/>
    </source>
</evidence>